<comment type="subcellular location">
    <subcellularLocation>
        <location evidence="1">Cell junction</location>
    </subcellularLocation>
    <subcellularLocation>
        <location evidence="2">Cytoplasm</location>
    </subcellularLocation>
</comment>
<accession>A0AAD9QBS3</accession>
<dbReference type="Proteomes" id="UP001249851">
    <property type="component" value="Unassembled WGS sequence"/>
</dbReference>
<feature type="region of interest" description="Disordered" evidence="8">
    <location>
        <begin position="1290"/>
        <end position="1317"/>
    </location>
</feature>
<dbReference type="PROSITE" id="PS52031">
    <property type="entry name" value="GG_LECTIN"/>
    <property type="match status" value="2"/>
</dbReference>
<keyword evidence="6" id="KW-0965">Cell junction</keyword>
<keyword evidence="4" id="KW-0963">Cytoplasm</keyword>
<evidence type="ECO:0000256" key="1">
    <source>
        <dbReference type="ARBA" id="ARBA00004282"/>
    </source>
</evidence>
<dbReference type="InterPro" id="IPR039477">
    <property type="entry name" value="ILEI/PANDER_dom"/>
</dbReference>
<comment type="caution">
    <text evidence="10">The sequence shown here is derived from an EMBL/GenBank/DDBJ whole genome shotgun (WGS) entry which is preliminary data.</text>
</comment>
<protein>
    <submittedName>
        <fullName evidence="10">Catenin alpha-2</fullName>
    </submittedName>
</protein>
<dbReference type="PANTHER" id="PTHR18914">
    <property type="entry name" value="ALPHA CATENIN"/>
    <property type="match status" value="1"/>
</dbReference>
<dbReference type="GO" id="GO:0051015">
    <property type="term" value="F:actin filament binding"/>
    <property type="evidence" value="ECO:0007669"/>
    <property type="project" value="InterPro"/>
</dbReference>
<keyword evidence="5" id="KW-0130">Cell adhesion</keyword>
<dbReference type="GO" id="GO:0008013">
    <property type="term" value="F:beta-catenin binding"/>
    <property type="evidence" value="ECO:0007669"/>
    <property type="project" value="TreeGrafter"/>
</dbReference>
<organism evidence="10 11">
    <name type="scientific">Acropora cervicornis</name>
    <name type="common">Staghorn coral</name>
    <dbReference type="NCBI Taxonomy" id="6130"/>
    <lineage>
        <taxon>Eukaryota</taxon>
        <taxon>Metazoa</taxon>
        <taxon>Cnidaria</taxon>
        <taxon>Anthozoa</taxon>
        <taxon>Hexacorallia</taxon>
        <taxon>Scleractinia</taxon>
        <taxon>Astrocoeniina</taxon>
        <taxon>Acroporidae</taxon>
        <taxon>Acropora</taxon>
    </lineage>
</organism>
<feature type="coiled-coil region" evidence="7">
    <location>
        <begin position="153"/>
        <end position="180"/>
    </location>
</feature>
<feature type="domain" description="ILEI/PANDER" evidence="9">
    <location>
        <begin position="716"/>
        <end position="804"/>
    </location>
</feature>
<keyword evidence="11" id="KW-1185">Reference proteome</keyword>
<dbReference type="Pfam" id="PF15711">
    <property type="entry name" value="ILEI"/>
    <property type="match status" value="2"/>
</dbReference>
<reference evidence="10" key="2">
    <citation type="journal article" date="2023" name="Science">
        <title>Genomic signatures of disease resistance in endangered staghorn corals.</title>
        <authorList>
            <person name="Vollmer S.V."/>
            <person name="Selwyn J.D."/>
            <person name="Despard B.A."/>
            <person name="Roesel C.L."/>
        </authorList>
    </citation>
    <scope>NUCLEOTIDE SEQUENCE</scope>
    <source>
        <strain evidence="10">K2</strain>
    </source>
</reference>
<reference evidence="10" key="1">
    <citation type="journal article" date="2023" name="G3 (Bethesda)">
        <title>Whole genome assembly and annotation of the endangered Caribbean coral Acropora cervicornis.</title>
        <authorList>
            <person name="Selwyn J.D."/>
            <person name="Vollmer S.V."/>
        </authorList>
    </citation>
    <scope>NUCLEOTIDE SEQUENCE</scope>
    <source>
        <strain evidence="10">K2</strain>
    </source>
</reference>
<dbReference type="InterPro" id="IPR001033">
    <property type="entry name" value="Alpha_catenin"/>
</dbReference>
<dbReference type="EMBL" id="JARQWQ010000044">
    <property type="protein sequence ID" value="KAK2558382.1"/>
    <property type="molecule type" value="Genomic_DNA"/>
</dbReference>
<evidence type="ECO:0000256" key="5">
    <source>
        <dbReference type="ARBA" id="ARBA00022889"/>
    </source>
</evidence>
<evidence type="ECO:0000313" key="10">
    <source>
        <dbReference type="EMBL" id="KAK2558382.1"/>
    </source>
</evidence>
<sequence>MSRGTTTASGDITLEKHKMKWDPKTMEIRTHSVEKTLEPLVLQVTTLVNQPKKKGSKLGKSKNAHKLAQDIEDATARLIKTGEDIAQEFPEIREEMLAACKDCRGAGDSMRTAAKDFADDPCASAKRATMVKAARALLSSVTRLLCVADMADVYRLLASLKLVEKRLKELEKASNTADLLNSFKSLGNDLMDLAKLSGKRQADLKDPQRKDEMAAARATLKESSKMLLSSSKAYVRHPEVASAKANRDFVMKQMSEAVNAISGATQATGTSGPHPLETPGALASALDDFDSQIAMDPSSYSEKRTRPTLEQRLESIISGAAQLADSISTRDDTRDKIIAGCNGVRQALQDLLSEYMDHATGKKKATPGGPLDQALERMCKRTRELRGQLRRAVVDHVSDSFLETTMPLLMLIEAAQAGNEREVEECAKLFTDHAAKLEEVANLACTMSVNPEKVKMVRLAAKRLQNLCPQVINAARTLAARPHSKVARENMDVFKEAWEQQLQVLTEAVDDITSIEEFLSTTEAHILEDVNKCVQALQDKDPETVDRTAGQIRGRTARLEDVVTAEMENYQQGPYTDNVFRAVLIMHNEVVPHFAQVVEQSVTTLAKDPHGEVDEAQFIDASKLVYEGVRDIRKAVLAGRGHDVVGVGEEIVLEDNPAELFAEAQARAREQAAYEQLKASGKVQFEVRAEGGEDEGGMGVSSIKINGVEHCPKKVGHNVVVLDPIGEVVAAKNFNTNSGEGPAMKQFLDQLPEDHVVLVASQGVSGREQGNNVAAAAPALERLGAQGPIDPGYHGSFAFSGCTGKAPRFYAKAEVRPRYHGPSIVAQLIPTPAAQKGLAKVAIVAEGEDDPKGTGRTSIKVNGIERSPKLRGHNIVVLDSERNFVMAANFDTADSSKGEGVKMANFLQQLPQERIVLIGTQGSTGTSVNNAKEALYELGASGNVHPGFHGSWAFIGYTGPEKVKWTKVASQPRYKGPAVIEEMITSPLTEEQEISTMTAGESEYEPVSDYEGEGAVSDYDARSEFDDTDDWEKDKSMSKRSARSLMRALPAEEKAKIEKLTEGLQLEKKELERELTKWDESGNDIIILAKKMCMMMMEMSDFTRGTGPLKTTMDVIDAAKRIAKAGAKMNQKASEIAERRVKVGRHKGSCYKDIIQRHVALTKTCVVHTGATCGRDCPVSSSKNDLLAYIQRIALYSHQLTITARVKADVQMISGELVVSGLDSATSLITAAKNLMNAVISTVKASYVANTKHKSGEARTPSVTWRMRAPEKKPLVNLEKDDRVPQLQRAEKVKQESPMQVLSEFGTSEVKRQPDFY</sequence>
<evidence type="ECO:0000256" key="7">
    <source>
        <dbReference type="SAM" id="Coils"/>
    </source>
</evidence>
<evidence type="ECO:0000313" key="11">
    <source>
        <dbReference type="Proteomes" id="UP001249851"/>
    </source>
</evidence>
<evidence type="ECO:0000256" key="6">
    <source>
        <dbReference type="ARBA" id="ARBA00022949"/>
    </source>
</evidence>
<dbReference type="GO" id="GO:0005737">
    <property type="term" value="C:cytoplasm"/>
    <property type="evidence" value="ECO:0007669"/>
    <property type="project" value="UniProtKB-SubCell"/>
</dbReference>
<dbReference type="Pfam" id="PF01044">
    <property type="entry name" value="Vinculin"/>
    <property type="match status" value="3"/>
</dbReference>
<dbReference type="GO" id="GO:0005912">
    <property type="term" value="C:adherens junction"/>
    <property type="evidence" value="ECO:0007669"/>
    <property type="project" value="TreeGrafter"/>
</dbReference>
<dbReference type="SUPFAM" id="SSF47220">
    <property type="entry name" value="alpha-catenin/vinculin-like"/>
    <property type="match status" value="4"/>
</dbReference>
<dbReference type="InterPro" id="IPR036723">
    <property type="entry name" value="Alpha-catenin/vinculin-like_sf"/>
</dbReference>
<name>A0AAD9QBS3_ACRCE</name>
<dbReference type="GO" id="GO:0016342">
    <property type="term" value="C:catenin complex"/>
    <property type="evidence" value="ECO:0007669"/>
    <property type="project" value="TreeGrafter"/>
</dbReference>
<dbReference type="GO" id="GO:0016477">
    <property type="term" value="P:cell migration"/>
    <property type="evidence" value="ECO:0007669"/>
    <property type="project" value="TreeGrafter"/>
</dbReference>
<evidence type="ECO:0000256" key="2">
    <source>
        <dbReference type="ARBA" id="ARBA00004496"/>
    </source>
</evidence>
<proteinExistence type="inferred from homology"/>
<gene>
    <name evidence="10" type="ORF">P5673_019077</name>
</gene>
<dbReference type="GO" id="GO:0098609">
    <property type="term" value="P:cell-cell adhesion"/>
    <property type="evidence" value="ECO:0007669"/>
    <property type="project" value="TreeGrafter"/>
</dbReference>
<keyword evidence="7" id="KW-0175">Coiled coil</keyword>
<evidence type="ECO:0000256" key="4">
    <source>
        <dbReference type="ARBA" id="ARBA00022490"/>
    </source>
</evidence>
<comment type="similarity">
    <text evidence="3">Belongs to the vinculin/alpha-catenin family.</text>
</comment>
<dbReference type="InterPro" id="IPR006077">
    <property type="entry name" value="Vinculin/catenin"/>
</dbReference>
<evidence type="ECO:0000256" key="3">
    <source>
        <dbReference type="ARBA" id="ARBA00008376"/>
    </source>
</evidence>
<evidence type="ECO:0000259" key="9">
    <source>
        <dbReference type="Pfam" id="PF15711"/>
    </source>
</evidence>
<evidence type="ECO:0000256" key="8">
    <source>
        <dbReference type="SAM" id="MobiDB-lite"/>
    </source>
</evidence>
<dbReference type="GO" id="GO:0045296">
    <property type="term" value="F:cadherin binding"/>
    <property type="evidence" value="ECO:0007669"/>
    <property type="project" value="InterPro"/>
</dbReference>
<feature type="coiled-coil region" evidence="7">
    <location>
        <begin position="1054"/>
        <end position="1081"/>
    </location>
</feature>
<dbReference type="Gene3D" id="6.10.250.2510">
    <property type="match status" value="1"/>
</dbReference>
<dbReference type="PANTHER" id="PTHR18914:SF9">
    <property type="entry name" value="CATENIN ALPHA"/>
    <property type="match status" value="1"/>
</dbReference>
<dbReference type="Gene3D" id="1.20.120.230">
    <property type="entry name" value="Alpha-catenin/vinculin-like"/>
    <property type="match status" value="6"/>
</dbReference>
<dbReference type="PRINTS" id="PR00805">
    <property type="entry name" value="ALPHACATENIN"/>
</dbReference>
<feature type="domain" description="ILEI/PANDER" evidence="9">
    <location>
        <begin position="871"/>
        <end position="959"/>
    </location>
</feature>